<gene>
    <name evidence="4" type="ORF">CSW47_01240</name>
</gene>
<evidence type="ECO:0000259" key="2">
    <source>
        <dbReference type="Pfam" id="PF03537"/>
    </source>
</evidence>
<feature type="domain" description="Carbohydrate-binding" evidence="3">
    <location>
        <begin position="61"/>
        <end position="177"/>
    </location>
</feature>
<dbReference type="InterPro" id="IPR004352">
    <property type="entry name" value="GH114_TIM-barrel"/>
</dbReference>
<evidence type="ECO:0000256" key="1">
    <source>
        <dbReference type="SAM" id="SignalP"/>
    </source>
</evidence>
<protein>
    <recommendedName>
        <fullName evidence="6">Glycoside-hydrolase family GH114 TIM-barrel domain-containing protein</fullName>
    </recommendedName>
</protein>
<dbReference type="SUPFAM" id="SSF51445">
    <property type="entry name" value="(Trans)glycosidases"/>
    <property type="match status" value="1"/>
</dbReference>
<sequence>MRRLFAAAALLGLALAQVDPGHIAQAVRKTMALGQGLAQWEGLPRYEVILSNTYPPVPVKHAGYFSVAWDDENLYVLGVFQQKAETVKAALPADHPEWWQDDTMELFLKLDPKDKGAPALHLAANPKGTRFKAYTFTTEYRTVGRIEEDRWILEWAIPFATLGRAPEPGEVWALKVGREHQAASEYPLWPMGGDYHSPTNFGYLVFVDQPQDPKVLAEKVTALLGVEPPLQSRLSGIATYAVYYGKDPQEAAKLVNFDLAIVQPWLPKESLDLLKRNGVKVVAYLSIGEVEPDRDYGQPIPKEWILGQNPNWGSYFVDANQKGWQDLMLRLADEYYRRGFDGLFLDTLDTVDLYPQVAPGLVEIVRRLREAYPQGLLIQNRGFKVLPQTAPYLDAVMYENLSSMYSFERKVYVPVNHDPSPVLPFAKRGLVVLALDYAEPDQQDLIVRAYARARELGFVPYVSVILLDRVFLHNP</sequence>
<dbReference type="PRINTS" id="PR01545">
    <property type="entry name" value="THEMAYE10DUF"/>
</dbReference>
<keyword evidence="1" id="KW-0732">Signal</keyword>
<evidence type="ECO:0000313" key="4">
    <source>
        <dbReference type="EMBL" id="RTH07699.1"/>
    </source>
</evidence>
<dbReference type="GO" id="GO:0016052">
    <property type="term" value="P:carbohydrate catabolic process"/>
    <property type="evidence" value="ECO:0007669"/>
    <property type="project" value="InterPro"/>
</dbReference>
<name>A0A430RHE8_THESC</name>
<reference evidence="4 5" key="1">
    <citation type="journal article" date="2019" name="Extremophiles">
        <title>Biogeography of thermophiles and predominance of Thermus scotoductus in domestic water heaters.</title>
        <authorList>
            <person name="Wilpiszeski R.L."/>
            <person name="Zhang Z."/>
            <person name="House C.H."/>
        </authorList>
    </citation>
    <scope>NUCLEOTIDE SEQUENCE [LARGE SCALE GENOMIC DNA]</scope>
    <source>
        <strain evidence="4 5">34_S34</strain>
    </source>
</reference>
<dbReference type="PANTHER" id="PTHR35882">
    <property type="entry name" value="PELA"/>
    <property type="match status" value="1"/>
</dbReference>
<dbReference type="SUPFAM" id="SSF49344">
    <property type="entry name" value="CBD9-like"/>
    <property type="match status" value="1"/>
</dbReference>
<evidence type="ECO:0008006" key="6">
    <source>
        <dbReference type="Google" id="ProtNLM"/>
    </source>
</evidence>
<dbReference type="Proteomes" id="UP000286734">
    <property type="component" value="Unassembled WGS sequence"/>
</dbReference>
<dbReference type="Gene3D" id="2.60.40.1190">
    <property type="match status" value="1"/>
</dbReference>
<comment type="caution">
    <text evidence="4">The sequence shown here is derived from an EMBL/GenBank/DDBJ whole genome shotgun (WGS) entry which is preliminary data.</text>
</comment>
<dbReference type="EMBL" id="PELP01000023">
    <property type="protein sequence ID" value="RTH07699.1"/>
    <property type="molecule type" value="Genomic_DNA"/>
</dbReference>
<dbReference type="PANTHER" id="PTHR35882:SF2">
    <property type="entry name" value="PELA"/>
    <property type="match status" value="1"/>
</dbReference>
<dbReference type="GO" id="GO:0004553">
    <property type="term" value="F:hydrolase activity, hydrolyzing O-glycosyl compounds"/>
    <property type="evidence" value="ECO:0007669"/>
    <property type="project" value="InterPro"/>
</dbReference>
<evidence type="ECO:0000313" key="5">
    <source>
        <dbReference type="Proteomes" id="UP000286734"/>
    </source>
</evidence>
<dbReference type="AlphaFoldDB" id="A0A430RHE8"/>
<feature type="domain" description="Glycoside-hydrolase family GH114 TIM-barrel" evidence="2">
    <location>
        <begin position="249"/>
        <end position="467"/>
    </location>
</feature>
<dbReference type="Pfam" id="PF03537">
    <property type="entry name" value="Glyco_hydro_114"/>
    <property type="match status" value="1"/>
</dbReference>
<feature type="signal peptide" evidence="1">
    <location>
        <begin position="1"/>
        <end position="16"/>
    </location>
</feature>
<evidence type="ECO:0000259" key="3">
    <source>
        <dbReference type="Pfam" id="PF06452"/>
    </source>
</evidence>
<dbReference type="InterPro" id="IPR010502">
    <property type="entry name" value="Carb-bd_dom_fam9"/>
</dbReference>
<proteinExistence type="predicted"/>
<dbReference type="InterPro" id="IPR013785">
    <property type="entry name" value="Aldolase_TIM"/>
</dbReference>
<dbReference type="InterPro" id="IPR017853">
    <property type="entry name" value="GH"/>
</dbReference>
<accession>A0A430RHE8</accession>
<dbReference type="Pfam" id="PF06452">
    <property type="entry name" value="CBM9_1"/>
    <property type="match status" value="1"/>
</dbReference>
<dbReference type="Gene3D" id="3.20.20.70">
    <property type="entry name" value="Aldolase class I"/>
    <property type="match status" value="1"/>
</dbReference>
<dbReference type="InterPro" id="IPR016062">
    <property type="entry name" value="TM1410-rel"/>
</dbReference>
<dbReference type="GO" id="GO:0030246">
    <property type="term" value="F:carbohydrate binding"/>
    <property type="evidence" value="ECO:0007669"/>
    <property type="project" value="InterPro"/>
</dbReference>
<dbReference type="RefSeq" id="WP_126199913.1">
    <property type="nucleotide sequence ID" value="NZ_PELP01000023.1"/>
</dbReference>
<organism evidence="4 5">
    <name type="scientific">Thermus scotoductus</name>
    <dbReference type="NCBI Taxonomy" id="37636"/>
    <lineage>
        <taxon>Bacteria</taxon>
        <taxon>Thermotogati</taxon>
        <taxon>Deinococcota</taxon>
        <taxon>Deinococci</taxon>
        <taxon>Thermales</taxon>
        <taxon>Thermaceae</taxon>
        <taxon>Thermus</taxon>
    </lineage>
</organism>
<feature type="chain" id="PRO_5019314736" description="Glycoside-hydrolase family GH114 TIM-barrel domain-containing protein" evidence="1">
    <location>
        <begin position="17"/>
        <end position="475"/>
    </location>
</feature>